<evidence type="ECO:0000313" key="2">
    <source>
        <dbReference type="Proteomes" id="UP000265520"/>
    </source>
</evidence>
<sequence>MYLPTMYAALQNANPPVKVSNCSTVADLMEPSMRTSPLQCHHMNMYDSPLDSRR</sequence>
<comment type="caution">
    <text evidence="1">The sequence shown here is derived from an EMBL/GenBank/DDBJ whole genome shotgun (WGS) entry which is preliminary data.</text>
</comment>
<feature type="non-terminal residue" evidence="1">
    <location>
        <position position="54"/>
    </location>
</feature>
<evidence type="ECO:0000313" key="1">
    <source>
        <dbReference type="EMBL" id="MCI29700.1"/>
    </source>
</evidence>
<reference evidence="1 2" key="1">
    <citation type="journal article" date="2018" name="Front. Plant Sci.">
        <title>Red Clover (Trifolium pratense) and Zigzag Clover (T. medium) - A Picture of Genomic Similarities and Differences.</title>
        <authorList>
            <person name="Dluhosova J."/>
            <person name="Istvanek J."/>
            <person name="Nedelnik J."/>
            <person name="Repkova J."/>
        </authorList>
    </citation>
    <scope>NUCLEOTIDE SEQUENCE [LARGE SCALE GENOMIC DNA]</scope>
    <source>
        <strain evidence="2">cv. 10/8</strain>
        <tissue evidence="1">Leaf</tissue>
    </source>
</reference>
<dbReference type="Proteomes" id="UP000265520">
    <property type="component" value="Unassembled WGS sequence"/>
</dbReference>
<protein>
    <submittedName>
        <fullName evidence="1">Uncharacterized protein</fullName>
    </submittedName>
</protein>
<organism evidence="1 2">
    <name type="scientific">Trifolium medium</name>
    <dbReference type="NCBI Taxonomy" id="97028"/>
    <lineage>
        <taxon>Eukaryota</taxon>
        <taxon>Viridiplantae</taxon>
        <taxon>Streptophyta</taxon>
        <taxon>Embryophyta</taxon>
        <taxon>Tracheophyta</taxon>
        <taxon>Spermatophyta</taxon>
        <taxon>Magnoliopsida</taxon>
        <taxon>eudicotyledons</taxon>
        <taxon>Gunneridae</taxon>
        <taxon>Pentapetalae</taxon>
        <taxon>rosids</taxon>
        <taxon>fabids</taxon>
        <taxon>Fabales</taxon>
        <taxon>Fabaceae</taxon>
        <taxon>Papilionoideae</taxon>
        <taxon>50 kb inversion clade</taxon>
        <taxon>NPAAA clade</taxon>
        <taxon>Hologalegina</taxon>
        <taxon>IRL clade</taxon>
        <taxon>Trifolieae</taxon>
        <taxon>Trifolium</taxon>
    </lineage>
</organism>
<proteinExistence type="predicted"/>
<name>A0A392R1I8_9FABA</name>
<accession>A0A392R1I8</accession>
<keyword evidence="2" id="KW-1185">Reference proteome</keyword>
<dbReference type="AlphaFoldDB" id="A0A392R1I8"/>
<dbReference type="EMBL" id="LXQA010174398">
    <property type="protein sequence ID" value="MCI29700.1"/>
    <property type="molecule type" value="Genomic_DNA"/>
</dbReference>